<dbReference type="InterPro" id="IPR011009">
    <property type="entry name" value="Kinase-like_dom_sf"/>
</dbReference>
<dbReference type="Gene3D" id="1.20.1270.170">
    <property type="match status" value="1"/>
</dbReference>
<dbReference type="Gene3D" id="1.10.510.10">
    <property type="entry name" value="Transferase(Phosphotransferase) domain 1"/>
    <property type="match status" value="1"/>
</dbReference>
<dbReference type="GO" id="GO:0004413">
    <property type="term" value="F:homoserine kinase activity"/>
    <property type="evidence" value="ECO:0007669"/>
    <property type="project" value="TreeGrafter"/>
</dbReference>
<keyword evidence="4" id="KW-1185">Reference proteome</keyword>
<evidence type="ECO:0000313" key="3">
    <source>
        <dbReference type="EMBL" id="SFE50274.1"/>
    </source>
</evidence>
<evidence type="ECO:0000256" key="1">
    <source>
        <dbReference type="ARBA" id="ARBA00038240"/>
    </source>
</evidence>
<comment type="similarity">
    <text evidence="1">Belongs to the pseudomonas-type ThrB family.</text>
</comment>
<protein>
    <submittedName>
        <fullName evidence="3">Ser/Thr protein kinase RdoA involved in Cpx stress response, MazF antagonist</fullName>
    </submittedName>
</protein>
<evidence type="ECO:0000313" key="4">
    <source>
        <dbReference type="Proteomes" id="UP000199516"/>
    </source>
</evidence>
<dbReference type="InterPro" id="IPR050249">
    <property type="entry name" value="Pseudomonas-type_ThrB"/>
</dbReference>
<reference evidence="3 4" key="1">
    <citation type="submission" date="2016-10" db="EMBL/GenBank/DDBJ databases">
        <authorList>
            <person name="de Groot N.N."/>
        </authorList>
    </citation>
    <scope>NUCLEOTIDE SEQUENCE [LARGE SCALE GENOMIC DNA]</scope>
    <source>
        <strain evidence="3 4">DSM 23995</strain>
    </source>
</reference>
<dbReference type="GO" id="GO:0009088">
    <property type="term" value="P:threonine biosynthetic process"/>
    <property type="evidence" value="ECO:0007669"/>
    <property type="project" value="TreeGrafter"/>
</dbReference>
<keyword evidence="3" id="KW-0418">Kinase</keyword>
<dbReference type="STRING" id="930128.SAMN05192532_10243"/>
<dbReference type="SUPFAM" id="SSF56112">
    <property type="entry name" value="Protein kinase-like (PK-like)"/>
    <property type="match status" value="1"/>
</dbReference>
<feature type="domain" description="Aminoglycoside phosphotransferase" evidence="2">
    <location>
        <begin position="41"/>
        <end position="282"/>
    </location>
</feature>
<keyword evidence="3" id="KW-0808">Transferase</keyword>
<dbReference type="Pfam" id="PF01636">
    <property type="entry name" value="APH"/>
    <property type="match status" value="1"/>
</dbReference>
<dbReference type="RefSeq" id="WP_091658054.1">
    <property type="nucleotide sequence ID" value="NZ_FONT01000002.1"/>
</dbReference>
<organism evidence="3 4">
    <name type="scientific">Alteribacillus iranensis</name>
    <dbReference type="NCBI Taxonomy" id="930128"/>
    <lineage>
        <taxon>Bacteria</taxon>
        <taxon>Bacillati</taxon>
        <taxon>Bacillota</taxon>
        <taxon>Bacilli</taxon>
        <taxon>Bacillales</taxon>
        <taxon>Bacillaceae</taxon>
        <taxon>Alteribacillus</taxon>
    </lineage>
</organism>
<gene>
    <name evidence="3" type="ORF">SAMN05192532_10243</name>
</gene>
<dbReference type="EMBL" id="FONT01000002">
    <property type="protein sequence ID" value="SFE50274.1"/>
    <property type="molecule type" value="Genomic_DNA"/>
</dbReference>
<name>A0A1I2B280_9BACI</name>
<evidence type="ECO:0000259" key="2">
    <source>
        <dbReference type="Pfam" id="PF01636"/>
    </source>
</evidence>
<dbReference type="PANTHER" id="PTHR21064:SF6">
    <property type="entry name" value="AMINOGLYCOSIDE PHOSPHOTRANSFERASE DOMAIN-CONTAINING PROTEIN"/>
    <property type="match status" value="1"/>
</dbReference>
<dbReference type="OrthoDB" id="4030632at2"/>
<sequence>MTQSSTAAGEDSFIKYKEIAKRAIFHYPGNDQATVELLDYSENYTYLVTNNENRKKKILRVCRPNYHCKLQIESELKWIQAVDEQVPVEVPIPIEGKNGKLIQTINMENDPFEYYCVMFTFLEGEAPDEKKEEELMIQFERLGEITARLHNHTQHWKEAATLHRESWDFDAILGDHPKWARWQDGIGITPEIKELFQNVSNIVKHRLERFGKGPDRFGLIHADLRLANLLIEGKSIKVIDFDDCGFGWYLFDLGAALSFIEHKPYVPHLVRAWVKGYRKWRALSKEEVNEIPTFIMMRRLMLISWIGSRNNNTTKELGEEYTKQTIPLANKYVKDFKE</sequence>
<dbReference type="Proteomes" id="UP000199516">
    <property type="component" value="Unassembled WGS sequence"/>
</dbReference>
<proteinExistence type="inferred from homology"/>
<dbReference type="PANTHER" id="PTHR21064">
    <property type="entry name" value="AMINOGLYCOSIDE PHOSPHOTRANSFERASE DOMAIN-CONTAINING PROTEIN-RELATED"/>
    <property type="match status" value="1"/>
</dbReference>
<accession>A0A1I2B280</accession>
<dbReference type="AlphaFoldDB" id="A0A1I2B280"/>
<dbReference type="InterPro" id="IPR002575">
    <property type="entry name" value="Aminoglycoside_PTrfase"/>
</dbReference>
<dbReference type="Gene3D" id="3.30.200.70">
    <property type="match status" value="1"/>
</dbReference>